<name>A0A212Q0B6_RHOAC</name>
<sequence>MLTDAVLFEILELAWIEAAYALLELKILDDARVQAALEHLLAVIKNIDEARHLRNARRAETEVRH</sequence>
<evidence type="ECO:0000313" key="2">
    <source>
        <dbReference type="Proteomes" id="UP000198418"/>
    </source>
</evidence>
<reference evidence="2" key="1">
    <citation type="submission" date="2017-06" db="EMBL/GenBank/DDBJ databases">
        <authorList>
            <person name="Varghese N."/>
            <person name="Submissions S."/>
        </authorList>
    </citation>
    <scope>NUCLEOTIDE SEQUENCE [LARGE SCALE GENOMIC DNA]</scope>
    <source>
        <strain evidence="2">DSM 137</strain>
    </source>
</reference>
<gene>
    <name evidence="1" type="ORF">SAMN06265338_101297</name>
</gene>
<proteinExistence type="predicted"/>
<organism evidence="1 2">
    <name type="scientific">Rhodoblastus acidophilus</name>
    <name type="common">Rhodopseudomonas acidophila</name>
    <dbReference type="NCBI Taxonomy" id="1074"/>
    <lineage>
        <taxon>Bacteria</taxon>
        <taxon>Pseudomonadati</taxon>
        <taxon>Pseudomonadota</taxon>
        <taxon>Alphaproteobacteria</taxon>
        <taxon>Hyphomicrobiales</taxon>
        <taxon>Rhodoblastaceae</taxon>
        <taxon>Rhodoblastus</taxon>
    </lineage>
</organism>
<dbReference type="RefSeq" id="WP_088518788.1">
    <property type="nucleotide sequence ID" value="NZ_FYDG01000001.1"/>
</dbReference>
<accession>A0A212Q0B6</accession>
<dbReference type="AlphaFoldDB" id="A0A212Q0B6"/>
<protein>
    <submittedName>
        <fullName evidence="1">Uncharacterized protein</fullName>
    </submittedName>
</protein>
<keyword evidence="2" id="KW-1185">Reference proteome</keyword>
<dbReference type="EMBL" id="FYDG01000001">
    <property type="protein sequence ID" value="SNB52638.1"/>
    <property type="molecule type" value="Genomic_DNA"/>
</dbReference>
<evidence type="ECO:0000313" key="1">
    <source>
        <dbReference type="EMBL" id="SNB52638.1"/>
    </source>
</evidence>
<dbReference type="Proteomes" id="UP000198418">
    <property type="component" value="Unassembled WGS sequence"/>
</dbReference>